<evidence type="ECO:0000256" key="1">
    <source>
        <dbReference type="SAM" id="SignalP"/>
    </source>
</evidence>
<evidence type="ECO:0000313" key="2">
    <source>
        <dbReference type="EMBL" id="OLU45249.1"/>
    </source>
</evidence>
<gene>
    <name evidence="2" type="ORF">BO225_08885</name>
</gene>
<feature type="signal peptide" evidence="1">
    <location>
        <begin position="1"/>
        <end position="18"/>
    </location>
</feature>
<dbReference type="STRING" id="1862672.BO225_08885"/>
<evidence type="ECO:0000313" key="3">
    <source>
        <dbReference type="Proteomes" id="UP000186705"/>
    </source>
</evidence>
<organism evidence="2 3">
    <name type="scientific">Dubosiella newyorkensis</name>
    <dbReference type="NCBI Taxonomy" id="1862672"/>
    <lineage>
        <taxon>Bacteria</taxon>
        <taxon>Bacillati</taxon>
        <taxon>Bacillota</taxon>
        <taxon>Erysipelotrichia</taxon>
        <taxon>Erysipelotrichales</taxon>
        <taxon>Erysipelotrichaceae</taxon>
        <taxon>Dubosiella</taxon>
    </lineage>
</organism>
<name>A0A1U7NKX4_9FIRM</name>
<sequence>MKKLFILCVFLLAGCATQTPSKTPSACSEEQACTIGDQNTVETMQPLSFEEALSFFKEKKSGLLYFGFENCPWCQEALPILREEAKRQNVSIHSILTRDENNELLYTEEQKQEIIPYLQDYMSKNEEGELTLYVPLVVVVKDGKAIEGHVGTVDDHDAHARKMTEEEKQELQKKYEDMLAQLSS</sequence>
<dbReference type="OrthoDB" id="9792987at2"/>
<comment type="caution">
    <text evidence="2">The sequence shown here is derived from an EMBL/GenBank/DDBJ whole genome shotgun (WGS) entry which is preliminary data.</text>
</comment>
<dbReference type="PROSITE" id="PS51257">
    <property type="entry name" value="PROKAR_LIPOPROTEIN"/>
    <property type="match status" value="1"/>
</dbReference>
<proteinExistence type="predicted"/>
<keyword evidence="3" id="KW-1185">Reference proteome</keyword>
<dbReference type="InterPro" id="IPR036249">
    <property type="entry name" value="Thioredoxin-like_sf"/>
</dbReference>
<evidence type="ECO:0008006" key="4">
    <source>
        <dbReference type="Google" id="ProtNLM"/>
    </source>
</evidence>
<dbReference type="GeneID" id="78276053"/>
<reference evidence="2 3" key="1">
    <citation type="submission" date="2016-11" db="EMBL/GenBank/DDBJ databases">
        <title>Description of two novel members of the family Erysipelotrichaceae: Ileibacterium lipovorans gen. nov., sp. nov. and Dubosiella newyorkensis, gen. nov., sp. nov.</title>
        <authorList>
            <person name="Cox L.M."/>
            <person name="Sohn J."/>
            <person name="Tyrrell K.L."/>
            <person name="Citron D.M."/>
            <person name="Lawson P.A."/>
            <person name="Patel N.B."/>
            <person name="Iizumi T."/>
            <person name="Perez-Perez G.I."/>
            <person name="Goldstein E.J."/>
            <person name="Blaser M.J."/>
        </authorList>
    </citation>
    <scope>NUCLEOTIDE SEQUENCE [LARGE SCALE GENOMIC DNA]</scope>
    <source>
        <strain evidence="2 3">NYU-BL-A4</strain>
    </source>
</reference>
<dbReference type="EMBL" id="MPKA01000087">
    <property type="protein sequence ID" value="OLU45249.1"/>
    <property type="molecule type" value="Genomic_DNA"/>
</dbReference>
<dbReference type="Gene3D" id="3.40.30.10">
    <property type="entry name" value="Glutaredoxin"/>
    <property type="match status" value="1"/>
</dbReference>
<keyword evidence="1" id="KW-0732">Signal</keyword>
<dbReference type="SUPFAM" id="SSF52833">
    <property type="entry name" value="Thioredoxin-like"/>
    <property type="match status" value="1"/>
</dbReference>
<feature type="chain" id="PRO_5039254225" description="Transporter accessory protein" evidence="1">
    <location>
        <begin position="19"/>
        <end position="184"/>
    </location>
</feature>
<dbReference type="Proteomes" id="UP000186705">
    <property type="component" value="Unassembled WGS sequence"/>
</dbReference>
<accession>A0A1U7NKX4</accession>
<protein>
    <recommendedName>
        <fullName evidence="4">Transporter accessory protein</fullName>
    </recommendedName>
</protein>
<dbReference type="AlphaFoldDB" id="A0A1U7NKX4"/>
<dbReference type="RefSeq" id="WP_076341905.1">
    <property type="nucleotide sequence ID" value="NZ_CAPDDE010000021.1"/>
</dbReference>